<feature type="domain" description="Fibrous sheath-interacting protein 2 C-terminal" evidence="2">
    <location>
        <begin position="482"/>
        <end position="704"/>
    </location>
</feature>
<dbReference type="RefSeq" id="XP_070461483.1">
    <property type="nucleotide sequence ID" value="XM_070605382.1"/>
</dbReference>
<dbReference type="Pfam" id="PF15783">
    <property type="entry name" value="FSIP2"/>
    <property type="match status" value="1"/>
</dbReference>
<feature type="region of interest" description="Disordered" evidence="1">
    <location>
        <begin position="323"/>
        <end position="425"/>
    </location>
</feature>
<keyword evidence="3" id="KW-1185">Reference proteome</keyword>
<dbReference type="PANTHER" id="PTHR47315:SF3">
    <property type="entry name" value="FIBROUS SHEATH-INTERACTING PROTEIN 2-LIKE"/>
    <property type="match status" value="1"/>
</dbReference>
<evidence type="ECO:0000313" key="4">
    <source>
        <dbReference type="RefSeq" id="XP_070461483.1"/>
    </source>
</evidence>
<dbReference type="PANTHER" id="PTHR47315">
    <property type="entry name" value="FIBROUS SHEATH INTERACTING PROTEIN 2"/>
    <property type="match status" value="1"/>
</dbReference>
<feature type="region of interest" description="Disordered" evidence="1">
    <location>
        <begin position="272"/>
        <end position="293"/>
    </location>
</feature>
<evidence type="ECO:0000256" key="1">
    <source>
        <dbReference type="SAM" id="MobiDB-lite"/>
    </source>
</evidence>
<evidence type="ECO:0000259" key="2">
    <source>
        <dbReference type="Pfam" id="PF15783"/>
    </source>
</evidence>
<feature type="region of interest" description="Disordered" evidence="1">
    <location>
        <begin position="821"/>
        <end position="859"/>
    </location>
</feature>
<feature type="compositionally biased region" description="Polar residues" evidence="1">
    <location>
        <begin position="733"/>
        <end position="743"/>
    </location>
</feature>
<feature type="compositionally biased region" description="Basic residues" evidence="1">
    <location>
        <begin position="349"/>
        <end position="361"/>
    </location>
</feature>
<accession>A0ABM4N958</accession>
<organism evidence="3 4">
    <name type="scientific">Equus przewalskii</name>
    <name type="common">Przewalski's horse</name>
    <name type="synonym">Equus caballus przewalskii</name>
    <dbReference type="NCBI Taxonomy" id="9798"/>
    <lineage>
        <taxon>Eukaryota</taxon>
        <taxon>Metazoa</taxon>
        <taxon>Chordata</taxon>
        <taxon>Craniata</taxon>
        <taxon>Vertebrata</taxon>
        <taxon>Euteleostomi</taxon>
        <taxon>Mammalia</taxon>
        <taxon>Eutheria</taxon>
        <taxon>Laurasiatheria</taxon>
        <taxon>Perissodactyla</taxon>
        <taxon>Equidae</taxon>
        <taxon>Equus</taxon>
    </lineage>
</organism>
<sequence>MDLYLSNCYKAAQAAATKAAASSLTVKREKCDTSSQKNPIPEVGAAQLLDLPLGVKLPVIPGSNNVFYTTNISEKLYQSSYDFNLTDPYGRLLETSYKSLHDPHLKAYYKRKDILRRLRKGGYITSNNKVVCTLKELNKYRQYLTSLKLDFERNYVRKQTMIKNQVNKLYEIKRAYENYENAPFQKWLLQESPRVTPDEELLIKNRYVDMISRELDKVEHMAEEQSALQMKEEERRHRDHIKRKLRHRRQIEEEWKKKEMLLLSKIEEEVKRKARVEEQRRKTRQETHQKKQGLLEKKIAYHLQKMQMNELKKVKQEGITFESKGQDETEVSSAQIKKMSDATSDQKFHHGQKRSTHHSHGFVKLPAKKSTSSPPRHDVQSNTPEQKKDKEMTKASHPLHYGGIKSTSSQAPDGADKTKDVPRHSPQDILQQEVTFAELSGKKAKKLSLNCDPDPPGAHQIFPSRDSSVKQQNYYQNHCQEKKLQMECLARTGHSIEALRRMSARGSSYSKDVPDAGKRKREKRISLDEAGRLNVKPLETASRNSFQNLIKPDITKVELLKDVQSKKDLIIRLVAHDIEQEESKNKVEEGLTSDEDEVVLQEVGKEKFPEGPFEDQVKEDVKPTASTVAFPKPLMSKSNLKKCLSLGKSCHPKSSVTTTNTKASPTQWPESEETQIRKILSKADVTTLESSTDTDSSFWGRKTSLSVEEMKSSTKPSSTNLHQIMSTSSYNEEALPSFSSVDDNSLPDPSAKITEDSLECPDLENASSIKFTTLFQRESALAGLHSSNDDIPDADKPSTSKQGSEMMRKVSSALPKVFSICNASAPQTPSPSPLSRTEAEATAPDISEHADLPQKINGL</sequence>
<name>A0ABM4N958_EQUPR</name>
<protein>
    <submittedName>
        <fullName evidence="4">Fibrous sheath-interacting protein 2-like isoform X5</fullName>
    </submittedName>
</protein>
<dbReference type="InterPro" id="IPR031554">
    <property type="entry name" value="FSIP2_C"/>
</dbReference>
<feature type="region of interest" description="Disordered" evidence="1">
    <location>
        <begin position="784"/>
        <end position="808"/>
    </location>
</feature>
<feature type="compositionally biased region" description="Basic and acidic residues" evidence="1">
    <location>
        <begin position="338"/>
        <end position="348"/>
    </location>
</feature>
<feature type="compositionally biased region" description="Polar residues" evidence="1">
    <location>
        <begin position="652"/>
        <end position="669"/>
    </location>
</feature>
<dbReference type="GeneID" id="103564817"/>
<dbReference type="InterPro" id="IPR038891">
    <property type="entry name" value="FSIP2"/>
</dbReference>
<evidence type="ECO:0000313" key="3">
    <source>
        <dbReference type="Proteomes" id="UP001652662"/>
    </source>
</evidence>
<feature type="compositionally biased region" description="Basic and acidic residues" evidence="1">
    <location>
        <begin position="375"/>
        <end position="394"/>
    </location>
</feature>
<feature type="region of interest" description="Disordered" evidence="1">
    <location>
        <begin position="649"/>
        <end position="674"/>
    </location>
</feature>
<proteinExistence type="predicted"/>
<gene>
    <name evidence="4" type="primary">LOC103564817</name>
</gene>
<dbReference type="Proteomes" id="UP001652662">
    <property type="component" value="Chromosome X"/>
</dbReference>
<reference evidence="4" key="1">
    <citation type="submission" date="2025-08" db="UniProtKB">
        <authorList>
            <consortium name="RefSeq"/>
        </authorList>
    </citation>
    <scope>IDENTIFICATION</scope>
    <source>
        <tissue evidence="4">Blood</tissue>
    </source>
</reference>
<feature type="compositionally biased region" description="Basic and acidic residues" evidence="1">
    <location>
        <begin position="414"/>
        <end position="425"/>
    </location>
</feature>
<feature type="region of interest" description="Disordered" evidence="1">
    <location>
        <begin position="733"/>
        <end position="759"/>
    </location>
</feature>
<feature type="region of interest" description="Disordered" evidence="1">
    <location>
        <begin position="502"/>
        <end position="521"/>
    </location>
</feature>